<dbReference type="InterPro" id="IPR013221">
    <property type="entry name" value="Mur_ligase_cen"/>
</dbReference>
<feature type="binding site" evidence="7">
    <location>
        <position position="390"/>
    </location>
    <ligand>
        <name>meso-2,6-diaminopimelate</name>
        <dbReference type="ChEBI" id="CHEBI:57791"/>
    </ligand>
</feature>
<evidence type="ECO:0000256" key="1">
    <source>
        <dbReference type="ARBA" id="ARBA00005898"/>
    </source>
</evidence>
<keyword evidence="7" id="KW-0067">ATP-binding</keyword>
<evidence type="ECO:0000256" key="3">
    <source>
        <dbReference type="ARBA" id="ARBA00022960"/>
    </source>
</evidence>
<evidence type="ECO:0000259" key="9">
    <source>
        <dbReference type="Pfam" id="PF01225"/>
    </source>
</evidence>
<dbReference type="Pfam" id="PF08245">
    <property type="entry name" value="Mur_ligase_M"/>
    <property type="match status" value="1"/>
</dbReference>
<keyword evidence="7" id="KW-0547">Nucleotide-binding</keyword>
<feature type="binding site" evidence="7">
    <location>
        <begin position="150"/>
        <end position="151"/>
    </location>
    <ligand>
        <name>UDP-N-acetyl-alpha-D-muramoyl-L-alanyl-D-glutamate</name>
        <dbReference type="ChEBI" id="CHEBI:83900"/>
    </ligand>
</feature>
<keyword evidence="4 7" id="KW-0573">Peptidoglycan synthesis</keyword>
<evidence type="ECO:0000256" key="4">
    <source>
        <dbReference type="ARBA" id="ARBA00022984"/>
    </source>
</evidence>
<evidence type="ECO:0000256" key="5">
    <source>
        <dbReference type="ARBA" id="ARBA00023306"/>
    </source>
</evidence>
<feature type="binding site" evidence="7">
    <location>
        <position position="149"/>
    </location>
    <ligand>
        <name>UDP-N-acetyl-alpha-D-muramoyl-L-alanyl-D-glutamate</name>
        <dbReference type="ChEBI" id="CHEBI:83900"/>
    </ligand>
</feature>
<comment type="PTM">
    <text evidence="7">Carboxylation is probably crucial for Mg(2+) binding and, consequently, for the gamma-phosphate positioning of ATP.</text>
</comment>
<dbReference type="PANTHER" id="PTHR23135:SF4">
    <property type="entry name" value="UDP-N-ACETYLMURAMOYL-L-ALANYL-D-GLUTAMATE--2,6-DIAMINOPIMELATE LIGASE MURE HOMOLOG, CHLOROPLASTIC"/>
    <property type="match status" value="1"/>
</dbReference>
<dbReference type="InterPro" id="IPR005761">
    <property type="entry name" value="UDP-N-AcMur-Glu-dNH2Pim_ligase"/>
</dbReference>
<dbReference type="InterPro" id="IPR000713">
    <property type="entry name" value="Mur_ligase_N"/>
</dbReference>
<feature type="binding site" evidence="7">
    <location>
        <position position="25"/>
    </location>
    <ligand>
        <name>UDP-N-acetyl-alpha-D-muramoyl-L-alanyl-D-glutamate</name>
        <dbReference type="ChEBI" id="CHEBI:83900"/>
    </ligand>
</feature>
<reference evidence="12 13" key="1">
    <citation type="submission" date="2012-09" db="EMBL/GenBank/DDBJ databases">
        <title>Draft Genome Sequences of 6 Strains from Genus Thauera.</title>
        <authorList>
            <person name="Liu B."/>
            <person name="Shapleigh J.P."/>
            <person name="Frostegard A.H."/>
        </authorList>
    </citation>
    <scope>NUCLEOTIDE SEQUENCE [LARGE SCALE GENOMIC DNA]</scope>
    <source>
        <strain evidence="13">47Lol / DSM 12138</strain>
    </source>
</reference>
<feature type="binding site" evidence="7">
    <location>
        <position position="183"/>
    </location>
    <ligand>
        <name>UDP-N-acetyl-alpha-D-muramoyl-L-alanyl-D-glutamate</name>
        <dbReference type="ChEBI" id="CHEBI:83900"/>
    </ligand>
</feature>
<evidence type="ECO:0000256" key="2">
    <source>
        <dbReference type="ARBA" id="ARBA00022618"/>
    </source>
</evidence>
<dbReference type="GO" id="GO:0071555">
    <property type="term" value="P:cell wall organization"/>
    <property type="evidence" value="ECO:0007669"/>
    <property type="project" value="UniProtKB-KW"/>
</dbReference>
<accession>N6Y2H1</accession>
<feature type="binding site" evidence="7">
    <location>
        <begin position="108"/>
        <end position="114"/>
    </location>
    <ligand>
        <name>ATP</name>
        <dbReference type="ChEBI" id="CHEBI:30616"/>
    </ligand>
</feature>
<evidence type="ECO:0000256" key="6">
    <source>
        <dbReference type="ARBA" id="ARBA00023316"/>
    </source>
</evidence>
<dbReference type="PANTHER" id="PTHR23135">
    <property type="entry name" value="MUR LIGASE FAMILY MEMBER"/>
    <property type="match status" value="1"/>
</dbReference>
<dbReference type="InterPro" id="IPR004101">
    <property type="entry name" value="Mur_ligase_C"/>
</dbReference>
<dbReference type="SUPFAM" id="SSF53244">
    <property type="entry name" value="MurD-like peptide ligases, peptide-binding domain"/>
    <property type="match status" value="1"/>
</dbReference>
<dbReference type="STRING" id="1123367.GCA_000621305_03475"/>
<dbReference type="NCBIfam" id="TIGR01085">
    <property type="entry name" value="murE"/>
    <property type="match status" value="1"/>
</dbReference>
<feature type="binding site" evidence="7">
    <location>
        <position position="177"/>
    </location>
    <ligand>
        <name>UDP-N-acetyl-alpha-D-muramoyl-L-alanyl-D-glutamate</name>
        <dbReference type="ChEBI" id="CHEBI:83900"/>
    </ligand>
</feature>
<dbReference type="EMBL" id="AMXE01000068">
    <property type="protein sequence ID" value="ENO85740.1"/>
    <property type="molecule type" value="Genomic_DNA"/>
</dbReference>
<keyword evidence="3 7" id="KW-0133">Cell shape</keyword>
<keyword evidence="7" id="KW-0460">Magnesium</keyword>
<feature type="binding site" evidence="7">
    <location>
        <begin position="414"/>
        <end position="417"/>
    </location>
    <ligand>
        <name>meso-2,6-diaminopimelate</name>
        <dbReference type="ChEBI" id="CHEBI:57791"/>
    </ligand>
</feature>
<dbReference type="InterPro" id="IPR036615">
    <property type="entry name" value="Mur_ligase_C_dom_sf"/>
</dbReference>
<dbReference type="Gene3D" id="3.40.1190.10">
    <property type="entry name" value="Mur-like, catalytic domain"/>
    <property type="match status" value="1"/>
</dbReference>
<dbReference type="AlphaFoldDB" id="N6Y2H1"/>
<comment type="caution">
    <text evidence="12">The sequence shown here is derived from an EMBL/GenBank/DDBJ whole genome shotgun (WGS) entry which is preliminary data.</text>
</comment>
<comment type="subcellular location">
    <subcellularLocation>
        <location evidence="7 8">Cytoplasm</location>
    </subcellularLocation>
</comment>
<dbReference type="SUPFAM" id="SSF53623">
    <property type="entry name" value="MurD-like peptide ligases, catalytic domain"/>
    <property type="match status" value="1"/>
</dbReference>
<protein>
    <recommendedName>
        <fullName evidence="7">UDP-N-acetylmuramoyl-L-alanyl-D-glutamate--2,6-diaminopimelate ligase</fullName>
        <ecNumber evidence="7">6.3.2.13</ecNumber>
    </recommendedName>
    <alternativeName>
        <fullName evidence="7">Meso-A2pm-adding enzyme</fullName>
    </alternativeName>
    <alternativeName>
        <fullName evidence="7">Meso-diaminopimelate-adding enzyme</fullName>
    </alternativeName>
    <alternativeName>
        <fullName evidence="7">UDP-MurNAc-L-Ala-D-Glu:meso-diaminopimelate ligase</fullName>
    </alternativeName>
    <alternativeName>
        <fullName evidence="7">UDP-MurNAc-tripeptide synthetase</fullName>
    </alternativeName>
    <alternativeName>
        <fullName evidence="7">UDP-N-acetylmuramyl-tripeptide synthetase</fullName>
    </alternativeName>
</protein>
<keyword evidence="5 7" id="KW-0131">Cell cycle</keyword>
<keyword evidence="2 7" id="KW-0132">Cell division</keyword>
<dbReference type="UniPathway" id="UPA00219"/>
<dbReference type="GO" id="GO:0005524">
    <property type="term" value="F:ATP binding"/>
    <property type="evidence" value="ECO:0007669"/>
    <property type="project" value="UniProtKB-UniRule"/>
</dbReference>
<feature type="binding site" evidence="7">
    <location>
        <position position="185"/>
    </location>
    <ligand>
        <name>UDP-N-acetyl-alpha-D-muramoyl-L-alanyl-D-glutamate</name>
        <dbReference type="ChEBI" id="CHEBI:83900"/>
    </ligand>
</feature>
<keyword evidence="13" id="KW-1185">Reference proteome</keyword>
<feature type="binding site" evidence="7">
    <location>
        <position position="467"/>
    </location>
    <ligand>
        <name>meso-2,6-diaminopimelate</name>
        <dbReference type="ChEBI" id="CHEBI:57791"/>
    </ligand>
</feature>
<dbReference type="OrthoDB" id="9800958at2"/>
<dbReference type="GO" id="GO:0051301">
    <property type="term" value="P:cell division"/>
    <property type="evidence" value="ECO:0007669"/>
    <property type="project" value="UniProtKB-KW"/>
</dbReference>
<feature type="modified residue" description="N6-carboxylysine" evidence="7">
    <location>
        <position position="217"/>
    </location>
</feature>
<feature type="domain" description="Mur ligase C-terminal" evidence="10">
    <location>
        <begin position="338"/>
        <end position="465"/>
    </location>
</feature>
<dbReference type="Pfam" id="PF01225">
    <property type="entry name" value="Mur_ligase"/>
    <property type="match status" value="1"/>
</dbReference>
<dbReference type="EC" id="6.3.2.13" evidence="7"/>
<name>N6Y2H1_THAL4</name>
<feature type="domain" description="Mur ligase N-terminal catalytic" evidence="9">
    <location>
        <begin position="20"/>
        <end position="90"/>
    </location>
</feature>
<keyword evidence="7" id="KW-0963">Cytoplasm</keyword>
<organism evidence="12 13">
    <name type="scientific">Thauera linaloolentis (strain DSM 12138 / JCM 21573 / CCUG 41526 / CIP 105981 / IAM 15112 / NBRC 102519 / 47Lol)</name>
    <dbReference type="NCBI Taxonomy" id="1123367"/>
    <lineage>
        <taxon>Bacteria</taxon>
        <taxon>Pseudomonadati</taxon>
        <taxon>Pseudomonadota</taxon>
        <taxon>Betaproteobacteria</taxon>
        <taxon>Rhodocyclales</taxon>
        <taxon>Zoogloeaceae</taxon>
        <taxon>Thauera</taxon>
    </lineage>
</organism>
<dbReference type="Proteomes" id="UP000013232">
    <property type="component" value="Unassembled WGS sequence"/>
</dbReference>
<dbReference type="eggNOG" id="COG0769">
    <property type="taxonomic scope" value="Bacteria"/>
</dbReference>
<dbReference type="GO" id="GO:0008765">
    <property type="term" value="F:UDP-N-acetylmuramoylalanyl-D-glutamate-2,6-diaminopimelate ligase activity"/>
    <property type="evidence" value="ECO:0007669"/>
    <property type="project" value="UniProtKB-UniRule"/>
</dbReference>
<dbReference type="SUPFAM" id="SSF63418">
    <property type="entry name" value="MurE/MurF N-terminal domain"/>
    <property type="match status" value="1"/>
</dbReference>
<dbReference type="Pfam" id="PF02875">
    <property type="entry name" value="Mur_ligase_C"/>
    <property type="match status" value="1"/>
</dbReference>
<dbReference type="Gene3D" id="3.90.190.20">
    <property type="entry name" value="Mur ligase, C-terminal domain"/>
    <property type="match status" value="1"/>
</dbReference>
<evidence type="ECO:0000259" key="11">
    <source>
        <dbReference type="Pfam" id="PF08245"/>
    </source>
</evidence>
<dbReference type="InterPro" id="IPR035911">
    <property type="entry name" value="MurE/MurF_N"/>
</dbReference>
<feature type="binding site" evidence="7">
    <location>
        <position position="463"/>
    </location>
    <ligand>
        <name>meso-2,6-diaminopimelate</name>
        <dbReference type="ChEBI" id="CHEBI:57791"/>
    </ligand>
</feature>
<proteinExistence type="inferred from homology"/>
<dbReference type="InterPro" id="IPR036565">
    <property type="entry name" value="Mur-like_cat_sf"/>
</dbReference>
<evidence type="ECO:0000256" key="8">
    <source>
        <dbReference type="RuleBase" id="RU004135"/>
    </source>
</evidence>
<gene>
    <name evidence="7" type="primary">murE</name>
    <name evidence="12" type="ORF">C666_14685</name>
</gene>
<comment type="caution">
    <text evidence="7">Lacks conserved residue(s) required for the propagation of feature annotation.</text>
</comment>
<dbReference type="NCBIfam" id="NF001126">
    <property type="entry name" value="PRK00139.1-4"/>
    <property type="match status" value="1"/>
</dbReference>
<dbReference type="GO" id="GO:0000287">
    <property type="term" value="F:magnesium ion binding"/>
    <property type="evidence" value="ECO:0007669"/>
    <property type="project" value="UniProtKB-UniRule"/>
</dbReference>
<dbReference type="GO" id="GO:0008360">
    <property type="term" value="P:regulation of cell shape"/>
    <property type="evidence" value="ECO:0007669"/>
    <property type="project" value="UniProtKB-KW"/>
</dbReference>
<feature type="domain" description="Mur ligase central" evidence="11">
    <location>
        <begin position="106"/>
        <end position="315"/>
    </location>
</feature>
<dbReference type="HAMAP" id="MF_00208">
    <property type="entry name" value="MurE"/>
    <property type="match status" value="1"/>
</dbReference>
<evidence type="ECO:0000256" key="7">
    <source>
        <dbReference type="HAMAP-Rule" id="MF_00208"/>
    </source>
</evidence>
<evidence type="ECO:0000313" key="13">
    <source>
        <dbReference type="Proteomes" id="UP000013232"/>
    </source>
</evidence>
<dbReference type="Gene3D" id="3.40.1390.10">
    <property type="entry name" value="MurE/MurF, N-terminal domain"/>
    <property type="match status" value="1"/>
</dbReference>
<dbReference type="GO" id="GO:0005737">
    <property type="term" value="C:cytoplasm"/>
    <property type="evidence" value="ECO:0007669"/>
    <property type="project" value="UniProtKB-SubCell"/>
</dbReference>
<comment type="function">
    <text evidence="7">Catalyzes the addition of meso-diaminopimelic acid to the nucleotide precursor UDP-N-acetylmuramoyl-L-alanyl-D-glutamate (UMAG) in the biosynthesis of bacterial cell-wall peptidoglycan.</text>
</comment>
<evidence type="ECO:0000259" key="10">
    <source>
        <dbReference type="Pfam" id="PF02875"/>
    </source>
</evidence>
<comment type="pathway">
    <text evidence="7 8">Cell wall biogenesis; peptidoglycan biosynthesis.</text>
</comment>
<evidence type="ECO:0000313" key="12">
    <source>
        <dbReference type="EMBL" id="ENO85740.1"/>
    </source>
</evidence>
<keyword evidence="6 7" id="KW-0961">Cell wall biogenesis/degradation</keyword>
<comment type="similarity">
    <text evidence="1 7">Belongs to the MurCDEF family. MurE subfamily.</text>
</comment>
<feature type="short sequence motif" description="Meso-diaminopimelate recognition motif" evidence="7">
    <location>
        <begin position="414"/>
        <end position="417"/>
    </location>
</feature>
<keyword evidence="7 12" id="KW-0436">Ligase</keyword>
<dbReference type="GO" id="GO:0009252">
    <property type="term" value="P:peptidoglycan biosynthetic process"/>
    <property type="evidence" value="ECO:0007669"/>
    <property type="project" value="UniProtKB-UniRule"/>
</dbReference>
<comment type="catalytic activity">
    <reaction evidence="7">
        <text>UDP-N-acetyl-alpha-D-muramoyl-L-alanyl-D-glutamate + meso-2,6-diaminopimelate + ATP = UDP-N-acetyl-alpha-D-muramoyl-L-alanyl-gamma-D-glutamyl-meso-2,6-diaminopimelate + ADP + phosphate + H(+)</text>
        <dbReference type="Rhea" id="RHEA:23676"/>
        <dbReference type="ChEBI" id="CHEBI:15378"/>
        <dbReference type="ChEBI" id="CHEBI:30616"/>
        <dbReference type="ChEBI" id="CHEBI:43474"/>
        <dbReference type="ChEBI" id="CHEBI:57791"/>
        <dbReference type="ChEBI" id="CHEBI:83900"/>
        <dbReference type="ChEBI" id="CHEBI:83905"/>
        <dbReference type="ChEBI" id="CHEBI:456216"/>
        <dbReference type="EC" id="6.3.2.13"/>
    </reaction>
</comment>
<comment type="cofactor">
    <cofactor evidence="7">
        <name>Mg(2+)</name>
        <dbReference type="ChEBI" id="CHEBI:18420"/>
    </cofactor>
</comment>
<dbReference type="RefSeq" id="WP_004341920.1">
    <property type="nucleotide sequence ID" value="NZ_AMXE01000068.1"/>
</dbReference>
<sequence>MSRVESILACLRAAGVNPAGITADSRKVGMGEVFAAWLGFRTDGRRYLASAVERGAAAVLWESADGFNPGHLPVPSLPVEGLRDLAGHLAHEIYGRPSEKLWLAGVTGTNGKTTVSQMLAAALQGMGTRCGIVGTLGNGFPGQLESALNTTPDALELHRLLAGFVDAGAGAAAMEVSSIGLDQGRANGACFDVALFTNLSRDHLDYHGSMDVYGEAKARLFALGSAATAVINIDDPFGLMLARRLVAEGREVIACTLYQANLEAVLGARALLADRLQSSATGLRFSLQWEGRAADVQVRMVAPFNVSNLLSVAAALLSRGVPFDELPPTLARLQPPEGRMQLVGGVCEPLIVIDYAHTPDALAQVLASLRTTVSSRKGRLVCVFGCGGDRDPGKRPLMGEVASRLADRVIVTSDNPRSEDPLKVLEAVAAGAGAAAERIVDRAQAIGFAVAQAAADDVVVIAGKGHEPYQEIHGQRLPFSDFEQANLALRAWHTGGAQR</sequence>